<feature type="compositionally biased region" description="Basic and acidic residues" evidence="2">
    <location>
        <begin position="284"/>
        <end position="303"/>
    </location>
</feature>
<dbReference type="OrthoDB" id="8862550at2759"/>
<evidence type="ECO:0000313" key="4">
    <source>
        <dbReference type="Proteomes" id="UP001152622"/>
    </source>
</evidence>
<evidence type="ECO:0000256" key="2">
    <source>
        <dbReference type="SAM" id="MobiDB-lite"/>
    </source>
</evidence>
<feature type="compositionally biased region" description="Basic residues" evidence="2">
    <location>
        <begin position="357"/>
        <end position="388"/>
    </location>
</feature>
<gene>
    <name evidence="3" type="ORF">SKAU_G00248710</name>
</gene>
<sequence>MRAIQNEIRALRSDFKSDLGEFRLSLRDDMRKDLNEFRGEINRKLKETTDDLQTTKARVTETEQRIAEIEEWDGAASDALIQALEKQEVLQAKLTDLEACSRRNNLRIYGVPEGSEGNDLPEFVTRLIKSELGPQIDVVDLGIQRCHRELAPKPPRDAPPRSLVLCFLEFRVKEQVLHTAWKNKEVCYQGKRIFFDRDYLPETLKKRKAYAEGGILKELKAKGIRFQTPYPAKLRVFFESGTQIYECAAEAAKDLKKKGFSLENVKGPDSTQSKQRRLATWEKAGADRRRQPVDQERIRERLRSFRRALAKKPAAKKSPKKVKKPVTPKAKKSPKKAKKPAKSPKTAKKPAAAAAKKATKSPRKAKPAKPKVSKAKAGKPKKAVPKKK</sequence>
<name>A0A9Q1F2I8_SYNKA</name>
<evidence type="ECO:0000313" key="3">
    <source>
        <dbReference type="EMBL" id="KAJ8349741.1"/>
    </source>
</evidence>
<proteinExistence type="predicted"/>
<feature type="compositionally biased region" description="Basic residues" evidence="2">
    <location>
        <begin position="304"/>
        <end position="348"/>
    </location>
</feature>
<dbReference type="AlphaFoldDB" id="A0A9Q1F2I8"/>
<feature type="region of interest" description="Disordered" evidence="2">
    <location>
        <begin position="262"/>
        <end position="388"/>
    </location>
</feature>
<dbReference type="PANTHER" id="PTHR11505">
    <property type="entry name" value="L1 TRANSPOSABLE ELEMENT-RELATED"/>
    <property type="match status" value="1"/>
</dbReference>
<keyword evidence="4" id="KW-1185">Reference proteome</keyword>
<dbReference type="Gene3D" id="3.30.70.1820">
    <property type="entry name" value="L1 transposable element, RRM domain"/>
    <property type="match status" value="1"/>
</dbReference>
<dbReference type="Proteomes" id="UP001152622">
    <property type="component" value="Chromosome 9"/>
</dbReference>
<dbReference type="EMBL" id="JAINUF010000009">
    <property type="protein sequence ID" value="KAJ8349741.1"/>
    <property type="molecule type" value="Genomic_DNA"/>
</dbReference>
<evidence type="ECO:0000256" key="1">
    <source>
        <dbReference type="SAM" id="Coils"/>
    </source>
</evidence>
<evidence type="ECO:0008006" key="5">
    <source>
        <dbReference type="Google" id="ProtNLM"/>
    </source>
</evidence>
<protein>
    <recommendedName>
        <fullName evidence="5">L1 transposable element RRM domain-containing protein</fullName>
    </recommendedName>
</protein>
<comment type="caution">
    <text evidence="3">The sequence shown here is derived from an EMBL/GenBank/DDBJ whole genome shotgun (WGS) entry which is preliminary data.</text>
</comment>
<dbReference type="InterPro" id="IPR004244">
    <property type="entry name" value="Transposase_22"/>
</dbReference>
<organism evidence="3 4">
    <name type="scientific">Synaphobranchus kaupii</name>
    <name type="common">Kaup's arrowtooth eel</name>
    <dbReference type="NCBI Taxonomy" id="118154"/>
    <lineage>
        <taxon>Eukaryota</taxon>
        <taxon>Metazoa</taxon>
        <taxon>Chordata</taxon>
        <taxon>Craniata</taxon>
        <taxon>Vertebrata</taxon>
        <taxon>Euteleostomi</taxon>
        <taxon>Actinopterygii</taxon>
        <taxon>Neopterygii</taxon>
        <taxon>Teleostei</taxon>
        <taxon>Anguilliformes</taxon>
        <taxon>Synaphobranchidae</taxon>
        <taxon>Synaphobranchus</taxon>
    </lineage>
</organism>
<keyword evidence="1" id="KW-0175">Coiled coil</keyword>
<reference evidence="3" key="1">
    <citation type="journal article" date="2023" name="Science">
        <title>Genome structures resolve the early diversification of teleost fishes.</title>
        <authorList>
            <person name="Parey E."/>
            <person name="Louis A."/>
            <person name="Montfort J."/>
            <person name="Bouchez O."/>
            <person name="Roques C."/>
            <person name="Iampietro C."/>
            <person name="Lluch J."/>
            <person name="Castinel A."/>
            <person name="Donnadieu C."/>
            <person name="Desvignes T."/>
            <person name="Floi Bucao C."/>
            <person name="Jouanno E."/>
            <person name="Wen M."/>
            <person name="Mejri S."/>
            <person name="Dirks R."/>
            <person name="Jansen H."/>
            <person name="Henkel C."/>
            <person name="Chen W.J."/>
            <person name="Zahm M."/>
            <person name="Cabau C."/>
            <person name="Klopp C."/>
            <person name="Thompson A.W."/>
            <person name="Robinson-Rechavi M."/>
            <person name="Braasch I."/>
            <person name="Lecointre G."/>
            <person name="Bobe J."/>
            <person name="Postlethwait J.H."/>
            <person name="Berthelot C."/>
            <person name="Roest Crollius H."/>
            <person name="Guiguen Y."/>
        </authorList>
    </citation>
    <scope>NUCLEOTIDE SEQUENCE</scope>
    <source>
        <strain evidence="3">WJC10195</strain>
    </source>
</reference>
<accession>A0A9Q1F2I8</accession>
<feature type="coiled-coil region" evidence="1">
    <location>
        <begin position="27"/>
        <end position="65"/>
    </location>
</feature>